<dbReference type="GO" id="GO:0005886">
    <property type="term" value="C:plasma membrane"/>
    <property type="evidence" value="ECO:0007669"/>
    <property type="project" value="TreeGrafter"/>
</dbReference>
<evidence type="ECO:0000313" key="6">
    <source>
        <dbReference type="Proteomes" id="UP000621436"/>
    </source>
</evidence>
<proteinExistence type="predicted"/>
<dbReference type="InterPro" id="IPR011642">
    <property type="entry name" value="Gate_dom"/>
</dbReference>
<dbReference type="AlphaFoldDB" id="A0A931F9G6"/>
<dbReference type="InterPro" id="IPR005225">
    <property type="entry name" value="Small_GTP-bd"/>
</dbReference>
<dbReference type="PANTHER" id="PTHR43185">
    <property type="entry name" value="FERROUS IRON TRANSPORT PROTEIN B"/>
    <property type="match status" value="1"/>
</dbReference>
<feature type="transmembrane region" description="Helical" evidence="3">
    <location>
        <begin position="251"/>
        <end position="274"/>
    </location>
</feature>
<reference evidence="5" key="1">
    <citation type="submission" date="2020-11" db="EMBL/GenBank/DDBJ databases">
        <title>Halonatronomonas betainensis gen. nov., sp. nov. a novel haloalkaliphilic representative of the family Halanaerobiacae capable of betaine degradation.</title>
        <authorList>
            <person name="Boltyanskaya Y."/>
            <person name="Kevbrin V."/>
            <person name="Detkova E."/>
            <person name="Grouzdev D.S."/>
            <person name="Koziaeva V."/>
            <person name="Zhilina T."/>
        </authorList>
    </citation>
    <scope>NUCLEOTIDE SEQUENCE</scope>
    <source>
        <strain evidence="5">Z-7014</strain>
    </source>
</reference>
<dbReference type="GO" id="GO:0005525">
    <property type="term" value="F:GTP binding"/>
    <property type="evidence" value="ECO:0007669"/>
    <property type="project" value="UniProtKB-KW"/>
</dbReference>
<feature type="transmembrane region" description="Helical" evidence="3">
    <location>
        <begin position="550"/>
        <end position="573"/>
    </location>
</feature>
<dbReference type="RefSeq" id="WP_270452650.1">
    <property type="nucleotide sequence ID" value="NZ_JADPIE010000001.1"/>
</dbReference>
<name>A0A931F9G6_9FIRM</name>
<dbReference type="InterPro" id="IPR050860">
    <property type="entry name" value="FeoB_GTPase"/>
</dbReference>
<feature type="domain" description="FeoB-type G" evidence="4">
    <location>
        <begin position="6"/>
        <end position="167"/>
    </location>
</feature>
<feature type="transmembrane region" description="Helical" evidence="3">
    <location>
        <begin position="387"/>
        <end position="408"/>
    </location>
</feature>
<dbReference type="EMBL" id="JADPIE010000001">
    <property type="protein sequence ID" value="MBF8435927.1"/>
    <property type="molecule type" value="Genomic_DNA"/>
</dbReference>
<dbReference type="InterPro" id="IPR030389">
    <property type="entry name" value="G_FEOB_dom"/>
</dbReference>
<dbReference type="NCBIfam" id="TIGR00231">
    <property type="entry name" value="small_GTP"/>
    <property type="match status" value="1"/>
</dbReference>
<dbReference type="SUPFAM" id="SSF52540">
    <property type="entry name" value="P-loop containing nucleoside triphosphate hydrolases"/>
    <property type="match status" value="1"/>
</dbReference>
<dbReference type="InterPro" id="IPR027417">
    <property type="entry name" value="P-loop_NTPase"/>
</dbReference>
<organism evidence="5 6">
    <name type="scientific">Halonatronomonas betaini</name>
    <dbReference type="NCBI Taxonomy" id="2778430"/>
    <lineage>
        <taxon>Bacteria</taxon>
        <taxon>Bacillati</taxon>
        <taxon>Bacillota</taxon>
        <taxon>Clostridia</taxon>
        <taxon>Halanaerobiales</taxon>
        <taxon>Halarsenatibacteraceae</taxon>
        <taxon>Halonatronomonas</taxon>
    </lineage>
</organism>
<feature type="transmembrane region" description="Helical" evidence="3">
    <location>
        <begin position="516"/>
        <end position="538"/>
    </location>
</feature>
<comment type="caution">
    <text evidence="5">The sequence shown here is derived from an EMBL/GenBank/DDBJ whole genome shotgun (WGS) entry which is preliminary data.</text>
</comment>
<dbReference type="Pfam" id="PF07670">
    <property type="entry name" value="Gate"/>
    <property type="match status" value="2"/>
</dbReference>
<feature type="transmembrane region" description="Helical" evidence="3">
    <location>
        <begin position="359"/>
        <end position="381"/>
    </location>
</feature>
<keyword evidence="1" id="KW-0547">Nucleotide-binding</keyword>
<feature type="transmembrane region" description="Helical" evidence="3">
    <location>
        <begin position="445"/>
        <end position="464"/>
    </location>
</feature>
<evidence type="ECO:0000256" key="1">
    <source>
        <dbReference type="ARBA" id="ARBA00022741"/>
    </source>
</evidence>
<evidence type="ECO:0000313" key="5">
    <source>
        <dbReference type="EMBL" id="MBF8435927.1"/>
    </source>
</evidence>
<dbReference type="InterPro" id="IPR006073">
    <property type="entry name" value="GTP-bd"/>
</dbReference>
<feature type="transmembrane region" description="Helical" evidence="3">
    <location>
        <begin position="220"/>
        <end position="239"/>
    </location>
</feature>
<keyword evidence="3" id="KW-0472">Membrane</keyword>
<dbReference type="PRINTS" id="PR00326">
    <property type="entry name" value="GTP1OBG"/>
</dbReference>
<feature type="transmembrane region" description="Helical" evidence="3">
    <location>
        <begin position="325"/>
        <end position="347"/>
    </location>
</feature>
<dbReference type="GO" id="GO:0015093">
    <property type="term" value="F:ferrous iron transmembrane transporter activity"/>
    <property type="evidence" value="ECO:0007669"/>
    <property type="project" value="InterPro"/>
</dbReference>
<dbReference type="InterPro" id="IPR011640">
    <property type="entry name" value="Fe2_transport_prot_B_C"/>
</dbReference>
<sequence length="575" mass="62963">MQQSNNKKVLLIGPPNVGKSVIFNKLTGLNVAMANYSGTTVDYKKGQVNYNNINYDLIDVPGTYTLDATNEAEQVAVDMLSEGADLVITVLDGNNLESSLYLLLQVLERNLPTIAVLNRVDLLEDKGYEVAHEKLSHEIGIDIIKTVAVSGEGIDPLKEKIKEKLLNDQTKKDINRDMKADWFEAERLNLEYLNKKNSTYDRDKDTLGDKLSRPWPGIPLAIIILGLIFGIVVGIGMGMRQYLLLPFFRGIIFPFIYSAVEAIIPPGVIRNILIGEYGFFIKGLEWPFALVFPYVVSFYTALSILEDSGYLPRLGVLLDGLFKKVGLTGGNIIPLLLGYGCAIPGIAATRALPTKKERVTVSTLICLAVPCISQTGALISLLAEQSITVMILVFAVSFLALIVAAIIMDKTIEGKNELTIVEIPPLLWPGPGVIAKKIWLRVKMYISNGALVMIYAIAGASILFELGILEYLGQIFQPIVQNWLQLPAEASAPLLLGIVRRELAVLPLLEMGLNSVQLFVGAVVALFYVPCIAVLAMLAREFNLKLATKVLVLTVGISFLLGGIFARIGNLILMF</sequence>
<dbReference type="PANTHER" id="PTHR43185:SF2">
    <property type="entry name" value="FERROUS IRON TRANSPORT PROTEIN B"/>
    <property type="match status" value="1"/>
</dbReference>
<dbReference type="Gene3D" id="3.40.50.300">
    <property type="entry name" value="P-loop containing nucleotide triphosphate hydrolases"/>
    <property type="match status" value="1"/>
</dbReference>
<keyword evidence="3" id="KW-0812">Transmembrane</keyword>
<evidence type="ECO:0000256" key="3">
    <source>
        <dbReference type="SAM" id="Phobius"/>
    </source>
</evidence>
<dbReference type="Pfam" id="PF02421">
    <property type="entry name" value="FeoB_N"/>
    <property type="match status" value="1"/>
</dbReference>
<protein>
    <submittedName>
        <fullName evidence="5">Ferrous iron transporter B</fullName>
    </submittedName>
</protein>
<feature type="transmembrane region" description="Helical" evidence="3">
    <location>
        <begin position="286"/>
        <end position="305"/>
    </location>
</feature>
<keyword evidence="2" id="KW-0342">GTP-binding</keyword>
<keyword evidence="6" id="KW-1185">Reference proteome</keyword>
<dbReference type="Pfam" id="PF07664">
    <property type="entry name" value="FeoB_C"/>
    <property type="match status" value="1"/>
</dbReference>
<gene>
    <name evidence="5" type="ORF">I0Q91_02440</name>
</gene>
<dbReference type="Proteomes" id="UP000621436">
    <property type="component" value="Unassembled WGS sequence"/>
</dbReference>
<dbReference type="PROSITE" id="PS51711">
    <property type="entry name" value="G_FEOB"/>
    <property type="match status" value="1"/>
</dbReference>
<evidence type="ECO:0000259" key="4">
    <source>
        <dbReference type="PROSITE" id="PS51711"/>
    </source>
</evidence>
<accession>A0A931F9G6</accession>
<keyword evidence="3" id="KW-1133">Transmembrane helix</keyword>
<evidence type="ECO:0000256" key="2">
    <source>
        <dbReference type="ARBA" id="ARBA00023134"/>
    </source>
</evidence>